<feature type="domain" description="Multidrug resistance protein MdtA-like barrel-sandwich hybrid" evidence="2">
    <location>
        <begin position="60"/>
        <end position="186"/>
    </location>
</feature>
<feature type="domain" description="CusB-like beta-barrel" evidence="3">
    <location>
        <begin position="192"/>
        <end position="266"/>
    </location>
</feature>
<dbReference type="Gene3D" id="1.10.287.470">
    <property type="entry name" value="Helix hairpin bin"/>
    <property type="match status" value="1"/>
</dbReference>
<dbReference type="InterPro" id="IPR058625">
    <property type="entry name" value="MdtA-like_BSH"/>
</dbReference>
<dbReference type="EMBL" id="CAIJDO010000134">
    <property type="protein sequence ID" value="CAD0004693.1"/>
    <property type="molecule type" value="Genomic_DNA"/>
</dbReference>
<dbReference type="PROSITE" id="PS51257">
    <property type="entry name" value="PROKAR_LIPOPROTEIN"/>
    <property type="match status" value="1"/>
</dbReference>
<name>A0A6V6YYX8_9FLAO</name>
<sequence length="341" mass="36834">MPKSLKNSITLLLIMALLSSCGKKKNEIESKIITKVSVKTVDATSQPEIFSYSGTIEADNTVSLGFSVSGRVNNVAIQEGQHVSKGQLLASIETEEYQSAYTIANASLEQAADNFKRLDLLYTKGSLPQRDHITAKITLEQAKANSSIALKRLKDTKIYAPFTGIITAKFIERGASAAPGVPAFTIMKTDNVYAKASINENEIGTIKIGIPAQIKIASLDQNFNGKVTIINPSADAATRTFDVKVLLNNSKGVLLPGMISDIKIETGRMTQAITIPATAVIRDADDINYVFIASEKQAVRKRISLGNFKGNEVIVTKGLNNGDKVIINGQRNLKDGQEISF</sequence>
<evidence type="ECO:0000259" key="3">
    <source>
        <dbReference type="Pfam" id="PF25954"/>
    </source>
</evidence>
<dbReference type="GO" id="GO:1990281">
    <property type="term" value="C:efflux pump complex"/>
    <property type="evidence" value="ECO:0007669"/>
    <property type="project" value="TreeGrafter"/>
</dbReference>
<evidence type="ECO:0000256" key="1">
    <source>
        <dbReference type="ARBA" id="ARBA00009477"/>
    </source>
</evidence>
<dbReference type="NCBIfam" id="TIGR01730">
    <property type="entry name" value="RND_mfp"/>
    <property type="match status" value="1"/>
</dbReference>
<dbReference type="Gene3D" id="2.40.30.170">
    <property type="match status" value="1"/>
</dbReference>
<dbReference type="InterPro" id="IPR058637">
    <property type="entry name" value="YknX-like_C"/>
</dbReference>
<evidence type="ECO:0000259" key="4">
    <source>
        <dbReference type="Pfam" id="PF25989"/>
    </source>
</evidence>
<dbReference type="RefSeq" id="WP_031456441.1">
    <property type="nucleotide sequence ID" value="NZ_CAIJDO010000134.1"/>
</dbReference>
<evidence type="ECO:0000313" key="5">
    <source>
        <dbReference type="EMBL" id="CAD0004693.1"/>
    </source>
</evidence>
<comment type="similarity">
    <text evidence="1">Belongs to the membrane fusion protein (MFP) (TC 8.A.1) family.</text>
</comment>
<dbReference type="Pfam" id="PF25954">
    <property type="entry name" value="Beta-barrel_RND_2"/>
    <property type="match status" value="1"/>
</dbReference>
<dbReference type="InterPro" id="IPR006143">
    <property type="entry name" value="RND_pump_MFP"/>
</dbReference>
<evidence type="ECO:0000259" key="2">
    <source>
        <dbReference type="Pfam" id="PF25917"/>
    </source>
</evidence>
<dbReference type="Pfam" id="PF25917">
    <property type="entry name" value="BSH_RND"/>
    <property type="match status" value="1"/>
</dbReference>
<evidence type="ECO:0000313" key="6">
    <source>
        <dbReference type="Proteomes" id="UP000556700"/>
    </source>
</evidence>
<keyword evidence="6" id="KW-1185">Reference proteome</keyword>
<gene>
    <name evidence="5" type="ORF">FLACHUCJ7_01959</name>
</gene>
<dbReference type="Gene3D" id="2.40.420.20">
    <property type="match status" value="1"/>
</dbReference>
<proteinExistence type="inferred from homology"/>
<protein>
    <submittedName>
        <fullName evidence="5">Efflux transporter periplasmic adaptor subunit</fullName>
    </submittedName>
</protein>
<dbReference type="GO" id="GO:0015562">
    <property type="term" value="F:efflux transmembrane transporter activity"/>
    <property type="evidence" value="ECO:0007669"/>
    <property type="project" value="TreeGrafter"/>
</dbReference>
<dbReference type="Pfam" id="PF25989">
    <property type="entry name" value="YknX_C"/>
    <property type="match status" value="1"/>
</dbReference>
<dbReference type="PANTHER" id="PTHR30469">
    <property type="entry name" value="MULTIDRUG RESISTANCE PROTEIN MDTA"/>
    <property type="match status" value="1"/>
</dbReference>
<reference evidence="5 6" key="1">
    <citation type="submission" date="2020-06" db="EMBL/GenBank/DDBJ databases">
        <authorList>
            <person name="Criscuolo A."/>
        </authorList>
    </citation>
    <scope>NUCLEOTIDE SEQUENCE [LARGE SCALE GENOMIC DNA]</scope>
    <source>
        <strain evidence="6">CIP 110025</strain>
    </source>
</reference>
<dbReference type="Gene3D" id="2.40.50.100">
    <property type="match status" value="1"/>
</dbReference>
<comment type="caution">
    <text evidence="5">The sequence shown here is derived from an EMBL/GenBank/DDBJ whole genome shotgun (WGS) entry which is preliminary data.</text>
</comment>
<feature type="domain" description="YknX-like C-terminal permuted SH3-like" evidence="4">
    <location>
        <begin position="272"/>
        <end position="340"/>
    </location>
</feature>
<dbReference type="AlphaFoldDB" id="A0A6V6YYX8"/>
<organism evidence="5 6">
    <name type="scientific">Flavobacterium chungangense</name>
    <dbReference type="NCBI Taxonomy" id="554283"/>
    <lineage>
        <taxon>Bacteria</taxon>
        <taxon>Pseudomonadati</taxon>
        <taxon>Bacteroidota</taxon>
        <taxon>Flavobacteriia</taxon>
        <taxon>Flavobacteriales</taxon>
        <taxon>Flavobacteriaceae</taxon>
        <taxon>Flavobacterium</taxon>
    </lineage>
</organism>
<dbReference type="Proteomes" id="UP000556700">
    <property type="component" value="Unassembled WGS sequence"/>
</dbReference>
<accession>A0A6V6YYX8</accession>
<dbReference type="SUPFAM" id="SSF111369">
    <property type="entry name" value="HlyD-like secretion proteins"/>
    <property type="match status" value="1"/>
</dbReference>
<dbReference type="InterPro" id="IPR058792">
    <property type="entry name" value="Beta-barrel_RND_2"/>
</dbReference>